<dbReference type="Proteomes" id="UP001151287">
    <property type="component" value="Unassembled WGS sequence"/>
</dbReference>
<dbReference type="AlphaFoldDB" id="A0A9Q0CL24"/>
<organism evidence="7 8">
    <name type="scientific">Rhynchospora breviuscula</name>
    <dbReference type="NCBI Taxonomy" id="2022672"/>
    <lineage>
        <taxon>Eukaryota</taxon>
        <taxon>Viridiplantae</taxon>
        <taxon>Streptophyta</taxon>
        <taxon>Embryophyta</taxon>
        <taxon>Tracheophyta</taxon>
        <taxon>Spermatophyta</taxon>
        <taxon>Magnoliopsida</taxon>
        <taxon>Liliopsida</taxon>
        <taxon>Poales</taxon>
        <taxon>Cyperaceae</taxon>
        <taxon>Cyperoideae</taxon>
        <taxon>Rhynchosporeae</taxon>
        <taxon>Rhynchospora</taxon>
    </lineage>
</organism>
<dbReference type="OrthoDB" id="779762at2759"/>
<evidence type="ECO:0000256" key="3">
    <source>
        <dbReference type="ARBA" id="ARBA00022989"/>
    </source>
</evidence>
<dbReference type="Pfam" id="PF03168">
    <property type="entry name" value="LEA_2"/>
    <property type="match status" value="1"/>
</dbReference>
<evidence type="ECO:0000256" key="2">
    <source>
        <dbReference type="ARBA" id="ARBA00022692"/>
    </source>
</evidence>
<comment type="subcellular location">
    <subcellularLocation>
        <location evidence="1">Membrane</location>
        <topology evidence="1">Single-pass membrane protein</topology>
    </subcellularLocation>
</comment>
<dbReference type="GO" id="GO:0009506">
    <property type="term" value="C:plasmodesma"/>
    <property type="evidence" value="ECO:0007669"/>
    <property type="project" value="TreeGrafter"/>
</dbReference>
<protein>
    <recommendedName>
        <fullName evidence="6">Late embryogenesis abundant protein LEA-2 subgroup domain-containing protein</fullName>
    </recommendedName>
</protein>
<dbReference type="EMBL" id="JAMQYH010000003">
    <property type="protein sequence ID" value="KAJ1695866.1"/>
    <property type="molecule type" value="Genomic_DNA"/>
</dbReference>
<evidence type="ECO:0000256" key="1">
    <source>
        <dbReference type="ARBA" id="ARBA00004167"/>
    </source>
</evidence>
<dbReference type="GO" id="GO:0005886">
    <property type="term" value="C:plasma membrane"/>
    <property type="evidence" value="ECO:0007669"/>
    <property type="project" value="TreeGrafter"/>
</dbReference>
<dbReference type="InterPro" id="IPR044839">
    <property type="entry name" value="NDR1-like"/>
</dbReference>
<comment type="caution">
    <text evidence="7">The sequence shown here is derived from an EMBL/GenBank/DDBJ whole genome shotgun (WGS) entry which is preliminary data.</text>
</comment>
<accession>A0A9Q0CL24</accession>
<gene>
    <name evidence="7" type="ORF">LUZ63_012564</name>
</gene>
<feature type="domain" description="Late embryogenesis abundant protein LEA-2 subgroup" evidence="6">
    <location>
        <begin position="99"/>
        <end position="202"/>
    </location>
</feature>
<dbReference type="PANTHER" id="PTHR31415">
    <property type="entry name" value="OS05G0367900 PROTEIN"/>
    <property type="match status" value="1"/>
</dbReference>
<keyword evidence="8" id="KW-1185">Reference proteome</keyword>
<evidence type="ECO:0000313" key="8">
    <source>
        <dbReference type="Proteomes" id="UP001151287"/>
    </source>
</evidence>
<dbReference type="GO" id="GO:0098542">
    <property type="term" value="P:defense response to other organism"/>
    <property type="evidence" value="ECO:0007669"/>
    <property type="project" value="InterPro"/>
</dbReference>
<feature type="transmembrane region" description="Helical" evidence="5">
    <location>
        <begin position="39"/>
        <end position="64"/>
    </location>
</feature>
<keyword evidence="2 5" id="KW-0812">Transmembrane</keyword>
<evidence type="ECO:0000256" key="5">
    <source>
        <dbReference type="SAM" id="Phobius"/>
    </source>
</evidence>
<name>A0A9Q0CL24_9POAL</name>
<evidence type="ECO:0000313" key="7">
    <source>
        <dbReference type="EMBL" id="KAJ1695866.1"/>
    </source>
</evidence>
<dbReference type="PANTHER" id="PTHR31415:SF4">
    <property type="entry name" value="NDR1_HIN1-LIKE PROTEIN 3"/>
    <property type="match status" value="1"/>
</dbReference>
<keyword evidence="4 5" id="KW-0472">Membrane</keyword>
<keyword evidence="3 5" id="KW-1133">Transmembrane helix</keyword>
<dbReference type="InterPro" id="IPR004864">
    <property type="entry name" value="LEA_2"/>
</dbReference>
<sequence>MYHLQRALKVPRSHPYKYIDPYYYPDEERRRSNCCTLMISHLVKAIIAILFFIGVIVLCLWLFFRPFPVDVYVEAAQLNKFEMFKTTPPYINYDLTTIISLQNPNGFIGIYYDWLEMDSFYEDARFDWTALSTFYQEPKNSTVLKADVAGGTYFWLRSKGVEDFSREENTTGVYSVNLWLYGDVRYRFKWVTTRKRQLSVKCPVKLSVTVPGMPAAAFNRTSCDIVKYWMKA</sequence>
<reference evidence="7" key="1">
    <citation type="journal article" date="2022" name="Cell">
        <title>Repeat-based holocentromeres influence genome architecture and karyotype evolution.</title>
        <authorList>
            <person name="Hofstatter P.G."/>
            <person name="Thangavel G."/>
            <person name="Lux T."/>
            <person name="Neumann P."/>
            <person name="Vondrak T."/>
            <person name="Novak P."/>
            <person name="Zhang M."/>
            <person name="Costa L."/>
            <person name="Castellani M."/>
            <person name="Scott A."/>
            <person name="Toegelov H."/>
            <person name="Fuchs J."/>
            <person name="Mata-Sucre Y."/>
            <person name="Dias Y."/>
            <person name="Vanzela A.L.L."/>
            <person name="Huettel B."/>
            <person name="Almeida C.C.S."/>
            <person name="Simkova H."/>
            <person name="Souza G."/>
            <person name="Pedrosa-Harand A."/>
            <person name="Macas J."/>
            <person name="Mayer K.F.X."/>
            <person name="Houben A."/>
            <person name="Marques A."/>
        </authorList>
    </citation>
    <scope>NUCLEOTIDE SEQUENCE</scope>
    <source>
        <strain evidence="7">RhyBre1mFocal</strain>
    </source>
</reference>
<evidence type="ECO:0000259" key="6">
    <source>
        <dbReference type="Pfam" id="PF03168"/>
    </source>
</evidence>
<evidence type="ECO:0000256" key="4">
    <source>
        <dbReference type="ARBA" id="ARBA00023136"/>
    </source>
</evidence>
<proteinExistence type="predicted"/>